<dbReference type="Gene3D" id="1.10.10.10">
    <property type="entry name" value="Winged helix-like DNA-binding domain superfamily/Winged helix DNA-binding domain"/>
    <property type="match status" value="1"/>
</dbReference>
<evidence type="ECO:0000313" key="3">
    <source>
        <dbReference type="Proteomes" id="UP001501468"/>
    </source>
</evidence>
<dbReference type="PANTHER" id="PTHR35807">
    <property type="entry name" value="TRANSCRIPTIONAL REGULATOR REDD-RELATED"/>
    <property type="match status" value="1"/>
</dbReference>
<dbReference type="Proteomes" id="UP001501468">
    <property type="component" value="Unassembled WGS sequence"/>
</dbReference>
<dbReference type="EMBL" id="BAABDC010000001">
    <property type="protein sequence ID" value="GAA3691163.1"/>
    <property type="molecule type" value="Genomic_DNA"/>
</dbReference>
<dbReference type="InterPro" id="IPR005158">
    <property type="entry name" value="BTAD"/>
</dbReference>
<comment type="caution">
    <text evidence="2">The sequence shown here is derived from an EMBL/GenBank/DDBJ whole genome shotgun (WGS) entry which is preliminary data.</text>
</comment>
<gene>
    <name evidence="2" type="ORF">GCM10022399_03760</name>
</gene>
<sequence>MGTETRTCRISLLGCWRLHDGERPVSVGSREERVTALLALRGPQTRIAIAGTLWPDSTESRARANLRTSLQRLRGIGGGLVATTRTALALSSNVTVDVWDLADCLDHVERGRVVSAVQAPEVLAALEGPDLLPGWYDDWVLFERERLHHRRIRALDKLGRDLLDGGQLALAVRVAEEALALEPLLESSATLLVRAHLAAGNHSAAVSEYDRYRQRLVKELGITPGRTLTELMSAYPRATLTSRILRNAAPASRSH</sequence>
<protein>
    <recommendedName>
        <fullName evidence="1">Bacterial transcriptional activator domain-containing protein</fullName>
    </recommendedName>
</protein>
<feature type="domain" description="Bacterial transcriptional activator" evidence="1">
    <location>
        <begin position="96"/>
        <end position="236"/>
    </location>
</feature>
<organism evidence="2 3">
    <name type="scientific">Terrabacter ginsenosidimutans</name>
    <dbReference type="NCBI Taxonomy" id="490575"/>
    <lineage>
        <taxon>Bacteria</taxon>
        <taxon>Bacillati</taxon>
        <taxon>Actinomycetota</taxon>
        <taxon>Actinomycetes</taxon>
        <taxon>Micrococcales</taxon>
        <taxon>Intrasporangiaceae</taxon>
        <taxon>Terrabacter</taxon>
    </lineage>
</organism>
<evidence type="ECO:0000313" key="2">
    <source>
        <dbReference type="EMBL" id="GAA3691163.1"/>
    </source>
</evidence>
<dbReference type="Pfam" id="PF03704">
    <property type="entry name" value="BTAD"/>
    <property type="match status" value="1"/>
</dbReference>
<dbReference type="InterPro" id="IPR036388">
    <property type="entry name" value="WH-like_DNA-bd_sf"/>
</dbReference>
<accession>A0ABP7CI76</accession>
<dbReference type="SUPFAM" id="SSF48452">
    <property type="entry name" value="TPR-like"/>
    <property type="match status" value="1"/>
</dbReference>
<name>A0ABP7CI76_9MICO</name>
<evidence type="ECO:0000259" key="1">
    <source>
        <dbReference type="SMART" id="SM01043"/>
    </source>
</evidence>
<reference evidence="3" key="1">
    <citation type="journal article" date="2019" name="Int. J. Syst. Evol. Microbiol.">
        <title>The Global Catalogue of Microorganisms (GCM) 10K type strain sequencing project: providing services to taxonomists for standard genome sequencing and annotation.</title>
        <authorList>
            <consortium name="The Broad Institute Genomics Platform"/>
            <consortium name="The Broad Institute Genome Sequencing Center for Infectious Disease"/>
            <person name="Wu L."/>
            <person name="Ma J."/>
        </authorList>
    </citation>
    <scope>NUCLEOTIDE SEQUENCE [LARGE SCALE GENOMIC DNA]</scope>
    <source>
        <strain evidence="3">JCM 17125</strain>
    </source>
</reference>
<dbReference type="Gene3D" id="1.25.40.10">
    <property type="entry name" value="Tetratricopeptide repeat domain"/>
    <property type="match status" value="1"/>
</dbReference>
<proteinExistence type="predicted"/>
<dbReference type="SMART" id="SM01043">
    <property type="entry name" value="BTAD"/>
    <property type="match status" value="1"/>
</dbReference>
<dbReference type="InterPro" id="IPR051677">
    <property type="entry name" value="AfsR-DnrI-RedD_regulator"/>
</dbReference>
<dbReference type="InterPro" id="IPR011990">
    <property type="entry name" value="TPR-like_helical_dom_sf"/>
</dbReference>
<keyword evidence="3" id="KW-1185">Reference proteome</keyword>